<evidence type="ECO:0000256" key="1">
    <source>
        <dbReference type="SAM" id="SignalP"/>
    </source>
</evidence>
<keyword evidence="4" id="KW-1185">Reference proteome</keyword>
<organism evidence="3 4">
    <name type="scientific">Acinetobacter puyangensis</name>
    <dbReference type="NCBI Taxonomy" id="1096779"/>
    <lineage>
        <taxon>Bacteria</taxon>
        <taxon>Pseudomonadati</taxon>
        <taxon>Pseudomonadota</taxon>
        <taxon>Gammaproteobacteria</taxon>
        <taxon>Moraxellales</taxon>
        <taxon>Moraxellaceae</taxon>
        <taxon>Acinetobacter</taxon>
    </lineage>
</organism>
<protein>
    <submittedName>
        <fullName evidence="3">Uncharacterized conserved protein, DUF2147 family</fullName>
    </submittedName>
</protein>
<feature type="domain" description="DUF2147" evidence="2">
    <location>
        <begin position="28"/>
        <end position="150"/>
    </location>
</feature>
<dbReference type="AlphaFoldDB" id="A0A240E5R8"/>
<dbReference type="PANTHER" id="PTHR36919:SF3">
    <property type="entry name" value="BLL5882 PROTEIN"/>
    <property type="match status" value="1"/>
</dbReference>
<name>A0A240E5R8_9GAMM</name>
<dbReference type="Proteomes" id="UP000219042">
    <property type="component" value="Unassembled WGS sequence"/>
</dbReference>
<reference evidence="4" key="1">
    <citation type="submission" date="2016-09" db="EMBL/GenBank/DDBJ databases">
        <authorList>
            <person name="Varghese N."/>
            <person name="Submissions S."/>
        </authorList>
    </citation>
    <scope>NUCLEOTIDE SEQUENCE [LARGE SCALE GENOMIC DNA]</scope>
    <source>
        <strain evidence="4">ANC 4466</strain>
    </source>
</reference>
<proteinExistence type="predicted"/>
<dbReference type="Gene3D" id="2.40.128.520">
    <property type="match status" value="1"/>
</dbReference>
<feature type="chain" id="PRO_5012444444" evidence="1">
    <location>
        <begin position="23"/>
        <end position="152"/>
    </location>
</feature>
<feature type="signal peptide" evidence="1">
    <location>
        <begin position="1"/>
        <end position="22"/>
    </location>
</feature>
<evidence type="ECO:0000259" key="2">
    <source>
        <dbReference type="Pfam" id="PF09917"/>
    </source>
</evidence>
<dbReference type="PANTHER" id="PTHR36919">
    <property type="entry name" value="BLR1215 PROTEIN"/>
    <property type="match status" value="1"/>
</dbReference>
<accession>A0A240E5R8</accession>
<dbReference type="Pfam" id="PF09917">
    <property type="entry name" value="DUF2147"/>
    <property type="match status" value="1"/>
</dbReference>
<sequence>MKAFKSILLLGSLLIASGHVFAAEDITGTWRSIDDKTGFSKGIIEITKDANGIYTGKIIEVIPRPGYTPKTVCDQCKGTLKNKPILGLHILNNMKKSTKNNLEYEGGTILDPLNGKVYKSKIKLNSTGSRITMRGYVGVEVVGRSQTWIRQE</sequence>
<gene>
    <name evidence="3" type="ORF">SAMN05421731_101645</name>
</gene>
<dbReference type="EMBL" id="OANT01000001">
    <property type="protein sequence ID" value="SNX43603.1"/>
    <property type="molecule type" value="Genomic_DNA"/>
</dbReference>
<dbReference type="OrthoDB" id="9814399at2"/>
<evidence type="ECO:0000313" key="3">
    <source>
        <dbReference type="EMBL" id="SNX43603.1"/>
    </source>
</evidence>
<dbReference type="InterPro" id="IPR019223">
    <property type="entry name" value="DUF2147"/>
</dbReference>
<keyword evidence="1" id="KW-0732">Signal</keyword>
<evidence type="ECO:0000313" key="4">
    <source>
        <dbReference type="Proteomes" id="UP000219042"/>
    </source>
</evidence>
<dbReference type="RefSeq" id="WP_097077875.1">
    <property type="nucleotide sequence ID" value="NZ_BAABHT010000020.1"/>
</dbReference>